<dbReference type="AlphaFoldDB" id="A0AA38S1L8"/>
<name>A0AA38S1L8_9PEZI</name>
<dbReference type="InterPro" id="IPR043216">
    <property type="entry name" value="PAP-like"/>
</dbReference>
<evidence type="ECO:0000313" key="10">
    <source>
        <dbReference type="Proteomes" id="UP001174691"/>
    </source>
</evidence>
<evidence type="ECO:0000256" key="2">
    <source>
        <dbReference type="ARBA" id="ARBA00008816"/>
    </source>
</evidence>
<protein>
    <submittedName>
        <fullName evidence="9">PAP2-domain-containing protein</fullName>
    </submittedName>
</protein>
<gene>
    <name evidence="9" type="ORF">NKR19_g951</name>
</gene>
<keyword evidence="5 7" id="KW-0472">Membrane</keyword>
<comment type="caution">
    <text evidence="9">The sequence shown here is derived from an EMBL/GenBank/DDBJ whole genome shotgun (WGS) entry which is preliminary data.</text>
</comment>
<dbReference type="Proteomes" id="UP001174691">
    <property type="component" value="Unassembled WGS sequence"/>
</dbReference>
<dbReference type="FunFam" id="1.20.144.10:FF:000042">
    <property type="entry name" value="PAP2 domain protein"/>
    <property type="match status" value="1"/>
</dbReference>
<dbReference type="GO" id="GO:0006644">
    <property type="term" value="P:phospholipid metabolic process"/>
    <property type="evidence" value="ECO:0007669"/>
    <property type="project" value="InterPro"/>
</dbReference>
<dbReference type="SUPFAM" id="SSF48317">
    <property type="entry name" value="Acid phosphatase/Vanadium-dependent haloperoxidase"/>
    <property type="match status" value="2"/>
</dbReference>
<evidence type="ECO:0000256" key="4">
    <source>
        <dbReference type="ARBA" id="ARBA00022989"/>
    </source>
</evidence>
<feature type="transmembrane region" description="Helical" evidence="7">
    <location>
        <begin position="334"/>
        <end position="352"/>
    </location>
</feature>
<keyword evidence="10" id="KW-1185">Reference proteome</keyword>
<dbReference type="GO" id="GO:0008195">
    <property type="term" value="F:phosphatidate phosphatase activity"/>
    <property type="evidence" value="ECO:0007669"/>
    <property type="project" value="TreeGrafter"/>
</dbReference>
<keyword evidence="3 7" id="KW-0812">Transmembrane</keyword>
<evidence type="ECO:0000313" key="9">
    <source>
        <dbReference type="EMBL" id="KAJ9164937.1"/>
    </source>
</evidence>
<organism evidence="9 10">
    <name type="scientific">Coniochaeta hoffmannii</name>
    <dbReference type="NCBI Taxonomy" id="91930"/>
    <lineage>
        <taxon>Eukaryota</taxon>
        <taxon>Fungi</taxon>
        <taxon>Dikarya</taxon>
        <taxon>Ascomycota</taxon>
        <taxon>Pezizomycotina</taxon>
        <taxon>Sordariomycetes</taxon>
        <taxon>Sordariomycetidae</taxon>
        <taxon>Coniochaetales</taxon>
        <taxon>Coniochaetaceae</taxon>
        <taxon>Coniochaeta</taxon>
    </lineage>
</organism>
<evidence type="ECO:0000259" key="8">
    <source>
        <dbReference type="SMART" id="SM00014"/>
    </source>
</evidence>
<dbReference type="InterPro" id="IPR000326">
    <property type="entry name" value="PAP2/HPO"/>
</dbReference>
<sequence>MASRKKGGWVLAASYVSDWIILIIVAVVGFVLGDITPNKRPFYLEDPNISFPYTVNETVPTWLLVVCSTAIPVVLIAIIAIIFVPGATVPKGTPKSLIWKRKLWELHTGWLGLALSLISAWFITNGMKNLFGKPRPDLLSRCQPDIANVANYVVGGIANISSSGQLVSAAICTNPDKNVLDDGFRSYPSGHSSSSAAGLIYLSLFIASKFAITIPFLAYSSYSGDTATSVSAFPSRLNTITPGLPYDKGAETYELSAPNRSAPRNNNTSEALNFPDDPTLKRRLEAHSRNIAGARRQAAAPPLYLLLLSAVPFFGAVFIASSRWFDFRHHGFDILFGFFIGTVTAFFSFRYYHLPIGRGAGWAWGPRSRDKAFWAGVGSFSFATDREWHAGFYGAEPRAGDEEEAVGMGGAQRGGRDRGIGSARGGTETVAVGRKTSTPDDDLTV</sequence>
<feature type="domain" description="Phosphatidic acid phosphatase type 2/haloperoxidase" evidence="8">
    <location>
        <begin position="111"/>
        <end position="239"/>
    </location>
</feature>
<feature type="transmembrane region" description="Helical" evidence="7">
    <location>
        <begin position="199"/>
        <end position="219"/>
    </location>
</feature>
<reference evidence="9" key="1">
    <citation type="submission" date="2022-07" db="EMBL/GenBank/DDBJ databases">
        <title>Fungi with potential for degradation of polypropylene.</title>
        <authorList>
            <person name="Gostincar C."/>
        </authorList>
    </citation>
    <scope>NUCLEOTIDE SEQUENCE</scope>
    <source>
        <strain evidence="9">EXF-13287</strain>
    </source>
</reference>
<feature type="region of interest" description="Disordered" evidence="6">
    <location>
        <begin position="400"/>
        <end position="445"/>
    </location>
</feature>
<dbReference type="GO" id="GO:0016020">
    <property type="term" value="C:membrane"/>
    <property type="evidence" value="ECO:0007669"/>
    <property type="project" value="UniProtKB-SubCell"/>
</dbReference>
<dbReference type="GO" id="GO:0046839">
    <property type="term" value="P:phospholipid dephosphorylation"/>
    <property type="evidence" value="ECO:0007669"/>
    <property type="project" value="TreeGrafter"/>
</dbReference>
<feature type="transmembrane region" description="Helical" evidence="7">
    <location>
        <begin position="12"/>
        <end position="32"/>
    </location>
</feature>
<feature type="transmembrane region" description="Helical" evidence="7">
    <location>
        <begin position="104"/>
        <end position="123"/>
    </location>
</feature>
<keyword evidence="4 7" id="KW-1133">Transmembrane helix</keyword>
<comment type="subcellular location">
    <subcellularLocation>
        <location evidence="1">Membrane</location>
        <topology evidence="1">Multi-pass membrane protein</topology>
    </subcellularLocation>
</comment>
<comment type="similarity">
    <text evidence="2">Belongs to the PA-phosphatase related phosphoesterase family.</text>
</comment>
<evidence type="ECO:0000256" key="3">
    <source>
        <dbReference type="ARBA" id="ARBA00022692"/>
    </source>
</evidence>
<dbReference type="SMART" id="SM00014">
    <property type="entry name" value="acidPPc"/>
    <property type="match status" value="1"/>
</dbReference>
<evidence type="ECO:0000256" key="6">
    <source>
        <dbReference type="SAM" id="MobiDB-lite"/>
    </source>
</evidence>
<accession>A0AA38S1L8</accession>
<dbReference type="InterPro" id="IPR036938">
    <property type="entry name" value="PAP2/HPO_sf"/>
</dbReference>
<dbReference type="PANTHER" id="PTHR10165">
    <property type="entry name" value="LIPID PHOSPHATE PHOSPHATASE"/>
    <property type="match status" value="1"/>
</dbReference>
<dbReference type="EMBL" id="JANBVN010000008">
    <property type="protein sequence ID" value="KAJ9164937.1"/>
    <property type="molecule type" value="Genomic_DNA"/>
</dbReference>
<dbReference type="Gene3D" id="1.20.144.10">
    <property type="entry name" value="Phosphatidic acid phosphatase type 2/haloperoxidase"/>
    <property type="match status" value="2"/>
</dbReference>
<feature type="transmembrane region" description="Helical" evidence="7">
    <location>
        <begin position="62"/>
        <end position="84"/>
    </location>
</feature>
<proteinExistence type="inferred from homology"/>
<dbReference type="Pfam" id="PF01569">
    <property type="entry name" value="PAP2"/>
    <property type="match status" value="2"/>
</dbReference>
<evidence type="ECO:0000256" key="1">
    <source>
        <dbReference type="ARBA" id="ARBA00004141"/>
    </source>
</evidence>
<evidence type="ECO:0000256" key="7">
    <source>
        <dbReference type="SAM" id="Phobius"/>
    </source>
</evidence>
<feature type="transmembrane region" description="Helical" evidence="7">
    <location>
        <begin position="303"/>
        <end position="322"/>
    </location>
</feature>
<dbReference type="PANTHER" id="PTHR10165:SF154">
    <property type="entry name" value="PAP2 DOMAIN PROTEIN (AFU_ORTHOLOGUE AFUA_1G09730)"/>
    <property type="match status" value="1"/>
</dbReference>
<evidence type="ECO:0000256" key="5">
    <source>
        <dbReference type="ARBA" id="ARBA00023136"/>
    </source>
</evidence>